<dbReference type="InterPro" id="IPR052027">
    <property type="entry name" value="PspC"/>
</dbReference>
<dbReference type="GeneID" id="66467779"/>
<comment type="caution">
    <text evidence="8">The sequence shown here is derived from an EMBL/GenBank/DDBJ whole genome shotgun (WGS) entry which is preliminary data.</text>
</comment>
<keyword evidence="2" id="KW-1003">Cell membrane</keyword>
<evidence type="ECO:0000256" key="4">
    <source>
        <dbReference type="ARBA" id="ARBA00022989"/>
    </source>
</evidence>
<keyword evidence="3 6" id="KW-0812">Transmembrane</keyword>
<sequence>MNKKRLYKSSRNKKICGVCGGIAEYLNIDPTVIRLITAIIGLAWGSGILLYIIMAFVMPYDNEITY</sequence>
<dbReference type="PANTHER" id="PTHR33885">
    <property type="entry name" value="PHAGE SHOCK PROTEIN C"/>
    <property type="match status" value="1"/>
</dbReference>
<name>A0A415L512_9FIRM</name>
<proteinExistence type="predicted"/>
<evidence type="ECO:0000256" key="5">
    <source>
        <dbReference type="ARBA" id="ARBA00023136"/>
    </source>
</evidence>
<dbReference type="Pfam" id="PF04024">
    <property type="entry name" value="PspC"/>
    <property type="match status" value="1"/>
</dbReference>
<evidence type="ECO:0000256" key="1">
    <source>
        <dbReference type="ARBA" id="ARBA00004162"/>
    </source>
</evidence>
<evidence type="ECO:0000256" key="6">
    <source>
        <dbReference type="SAM" id="Phobius"/>
    </source>
</evidence>
<feature type="domain" description="Phage shock protein PspC N-terminal" evidence="7">
    <location>
        <begin position="4"/>
        <end position="60"/>
    </location>
</feature>
<comment type="subcellular location">
    <subcellularLocation>
        <location evidence="1">Cell membrane</location>
        <topology evidence="1">Single-pass membrane protein</topology>
    </subcellularLocation>
</comment>
<dbReference type="RefSeq" id="WP_118380129.1">
    <property type="nucleotide sequence ID" value="NZ_CABJDQ010000008.1"/>
</dbReference>
<dbReference type="PANTHER" id="PTHR33885:SF3">
    <property type="entry name" value="PHAGE SHOCK PROTEIN C"/>
    <property type="match status" value="1"/>
</dbReference>
<keyword evidence="5 6" id="KW-0472">Membrane</keyword>
<dbReference type="InterPro" id="IPR007168">
    <property type="entry name" value="Phageshock_PspC_N"/>
</dbReference>
<dbReference type="Proteomes" id="UP000283314">
    <property type="component" value="Unassembled WGS sequence"/>
</dbReference>
<evidence type="ECO:0000259" key="7">
    <source>
        <dbReference type="Pfam" id="PF04024"/>
    </source>
</evidence>
<dbReference type="GO" id="GO:0005886">
    <property type="term" value="C:plasma membrane"/>
    <property type="evidence" value="ECO:0007669"/>
    <property type="project" value="UniProtKB-SubCell"/>
</dbReference>
<keyword evidence="4 6" id="KW-1133">Transmembrane helix</keyword>
<evidence type="ECO:0000313" key="9">
    <source>
        <dbReference type="Proteomes" id="UP000283314"/>
    </source>
</evidence>
<evidence type="ECO:0000256" key="2">
    <source>
        <dbReference type="ARBA" id="ARBA00022475"/>
    </source>
</evidence>
<feature type="transmembrane region" description="Helical" evidence="6">
    <location>
        <begin position="35"/>
        <end position="58"/>
    </location>
</feature>
<evidence type="ECO:0000313" key="8">
    <source>
        <dbReference type="EMBL" id="RHL43633.1"/>
    </source>
</evidence>
<evidence type="ECO:0000256" key="3">
    <source>
        <dbReference type="ARBA" id="ARBA00022692"/>
    </source>
</evidence>
<organism evidence="8 9">
    <name type="scientific">Eubacterium ventriosum</name>
    <dbReference type="NCBI Taxonomy" id="39496"/>
    <lineage>
        <taxon>Bacteria</taxon>
        <taxon>Bacillati</taxon>
        <taxon>Bacillota</taxon>
        <taxon>Clostridia</taxon>
        <taxon>Eubacteriales</taxon>
        <taxon>Eubacteriaceae</taxon>
        <taxon>Eubacterium</taxon>
    </lineage>
</organism>
<protein>
    <submittedName>
        <fullName evidence="8">PspC domain-containing protein</fullName>
    </submittedName>
</protein>
<dbReference type="EMBL" id="QROT01000008">
    <property type="protein sequence ID" value="RHL43633.1"/>
    <property type="molecule type" value="Genomic_DNA"/>
</dbReference>
<dbReference type="AlphaFoldDB" id="A0A415L512"/>
<gene>
    <name evidence="8" type="ORF">DW018_11050</name>
</gene>
<reference evidence="8 9" key="1">
    <citation type="submission" date="2018-08" db="EMBL/GenBank/DDBJ databases">
        <title>A genome reference for cultivated species of the human gut microbiota.</title>
        <authorList>
            <person name="Zou Y."/>
            <person name="Xue W."/>
            <person name="Luo G."/>
        </authorList>
    </citation>
    <scope>NUCLEOTIDE SEQUENCE [LARGE SCALE GENOMIC DNA]</scope>
    <source>
        <strain evidence="8 9">AF37-4</strain>
    </source>
</reference>
<accession>A0A415L512</accession>